<accession>A0A225PRR4</accession>
<organism evidence="2 3">
    <name type="scientific">Mameliella alba</name>
    <dbReference type="NCBI Taxonomy" id="561184"/>
    <lineage>
        <taxon>Bacteria</taxon>
        <taxon>Pseudomonadati</taxon>
        <taxon>Pseudomonadota</taxon>
        <taxon>Alphaproteobacteria</taxon>
        <taxon>Rhodobacterales</taxon>
        <taxon>Roseobacteraceae</taxon>
        <taxon>Mameliella</taxon>
    </lineage>
</organism>
<dbReference type="CDD" id="cd03194">
    <property type="entry name" value="GST_C_3"/>
    <property type="match status" value="1"/>
</dbReference>
<dbReference type="GeneID" id="66503138"/>
<protein>
    <submittedName>
        <fullName evidence="2">Glutathione S-transferase</fullName>
    </submittedName>
</protein>
<dbReference type="InterPro" id="IPR036249">
    <property type="entry name" value="Thioredoxin-like_sf"/>
</dbReference>
<accession>A0A0B3RYT2</accession>
<reference evidence="2 3" key="1">
    <citation type="submission" date="2014-10" db="EMBL/GenBank/DDBJ databases">
        <title>Genome sequence of Ponticoccus sp. strain UMTAT08 isolated from clonal culture of toxic dinoflagellate Alexandrium tamiyavanichii.</title>
        <authorList>
            <person name="Gan H.Y."/>
            <person name="Muhd D.-D."/>
            <person name="Mohd Noor M.E."/>
            <person name="Yeong Y.S."/>
            <person name="Usup G."/>
        </authorList>
    </citation>
    <scope>NUCLEOTIDE SEQUENCE [LARGE SCALE GENOMIC DNA]</scope>
    <source>
        <strain evidence="2 3">UMTAT08</strain>
    </source>
</reference>
<comment type="caution">
    <text evidence="2">The sequence shown here is derived from an EMBL/GenBank/DDBJ whole genome shotgun (WGS) entry which is preliminary data.</text>
</comment>
<dbReference type="Pfam" id="PF13409">
    <property type="entry name" value="GST_N_2"/>
    <property type="match status" value="1"/>
</dbReference>
<dbReference type="Gene3D" id="3.40.30.10">
    <property type="entry name" value="Glutaredoxin"/>
    <property type="match status" value="1"/>
</dbReference>
<dbReference type="InterPro" id="IPR004045">
    <property type="entry name" value="Glutathione_S-Trfase_N"/>
</dbReference>
<sequence>MSDKLFLGDYSYSSWSLRAWLLFHRFGIPATIEIVDFMKAGVAEQMSRFSPARTVPTLVLSDGTVIWDSLALAEELASRHPDAGHWPSDPAMRATARSLAAEMHSSFGTLRELCPMNLRAAYSDTPVSEALQADLARIETIWGFALDRSRGPWLCGDYSVADAFFAPVAARIAGYALPVGDQARSYVAAHLADPAFRRWRAMGLARGATLPWYDRDYAQLPWPGPTPRPARAIDKGEAENTTCPYSGDPVTHLMESEGRIFGFCNAFCRDKTVNDPDAWPKFVAMRDGTN</sequence>
<dbReference type="PANTHER" id="PTHR42673:SF4">
    <property type="entry name" value="MALEYLACETOACETATE ISOMERASE"/>
    <property type="match status" value="1"/>
</dbReference>
<dbReference type="STRING" id="561184.SAMN05216376_11468"/>
<dbReference type="RefSeq" id="WP_043141109.1">
    <property type="nucleotide sequence ID" value="NZ_BMGQ01000015.1"/>
</dbReference>
<dbReference type="Gene3D" id="1.20.1050.10">
    <property type="match status" value="1"/>
</dbReference>
<dbReference type="OrthoDB" id="9799538at2"/>
<dbReference type="PROSITE" id="PS50404">
    <property type="entry name" value="GST_NTER"/>
    <property type="match status" value="1"/>
</dbReference>
<keyword evidence="2" id="KW-0808">Transferase</keyword>
<evidence type="ECO:0000259" key="1">
    <source>
        <dbReference type="PROSITE" id="PS50404"/>
    </source>
</evidence>
<evidence type="ECO:0000313" key="3">
    <source>
        <dbReference type="Proteomes" id="UP000030960"/>
    </source>
</evidence>
<dbReference type="GO" id="GO:0004364">
    <property type="term" value="F:glutathione transferase activity"/>
    <property type="evidence" value="ECO:0007669"/>
    <property type="project" value="TreeGrafter"/>
</dbReference>
<dbReference type="SUPFAM" id="SSF47616">
    <property type="entry name" value="GST C-terminal domain-like"/>
    <property type="match status" value="1"/>
</dbReference>
<feature type="domain" description="GST N-terminal" evidence="1">
    <location>
        <begin position="3"/>
        <end position="84"/>
    </location>
</feature>
<dbReference type="PATRIC" id="fig|1515334.3.peg.2301"/>
<name>A0A0B3RYT2_9RHOB</name>
<dbReference type="AlphaFoldDB" id="A0A0B3RYT2"/>
<dbReference type="GO" id="GO:0016034">
    <property type="term" value="F:maleylacetoacetate isomerase activity"/>
    <property type="evidence" value="ECO:0007669"/>
    <property type="project" value="TreeGrafter"/>
</dbReference>
<dbReference type="SUPFAM" id="SSF52833">
    <property type="entry name" value="Thioredoxin-like"/>
    <property type="match status" value="1"/>
</dbReference>
<dbReference type="Proteomes" id="UP000030960">
    <property type="component" value="Unassembled WGS sequence"/>
</dbReference>
<dbReference type="GO" id="GO:0006749">
    <property type="term" value="P:glutathione metabolic process"/>
    <property type="evidence" value="ECO:0007669"/>
    <property type="project" value="TreeGrafter"/>
</dbReference>
<dbReference type="EMBL" id="JSUQ01000008">
    <property type="protein sequence ID" value="KHQ53257.1"/>
    <property type="molecule type" value="Genomic_DNA"/>
</dbReference>
<dbReference type="InterPro" id="IPR036282">
    <property type="entry name" value="Glutathione-S-Trfase_C_sf"/>
</dbReference>
<proteinExistence type="predicted"/>
<dbReference type="PANTHER" id="PTHR42673">
    <property type="entry name" value="MALEYLACETOACETATE ISOMERASE"/>
    <property type="match status" value="1"/>
</dbReference>
<gene>
    <name evidence="2" type="ORF">OA50_02284</name>
</gene>
<dbReference type="GO" id="GO:0006559">
    <property type="term" value="P:L-phenylalanine catabolic process"/>
    <property type="evidence" value="ECO:0007669"/>
    <property type="project" value="TreeGrafter"/>
</dbReference>
<keyword evidence="3" id="KW-1185">Reference proteome</keyword>
<evidence type="ECO:0000313" key="2">
    <source>
        <dbReference type="EMBL" id="KHQ53257.1"/>
    </source>
</evidence>